<evidence type="ECO:0000313" key="1">
    <source>
        <dbReference type="EMBL" id="OAF63787.1"/>
    </source>
</evidence>
<dbReference type="Proteomes" id="UP000078046">
    <property type="component" value="Unassembled WGS sequence"/>
</dbReference>
<sequence length="9" mass="1227">MPQQEYIRY</sequence>
<evidence type="ECO:0000313" key="2">
    <source>
        <dbReference type="Proteomes" id="UP000078046"/>
    </source>
</evidence>
<keyword evidence="2" id="KW-1185">Reference proteome</keyword>
<comment type="caution">
    <text evidence="1">The sequence shown here is derived from an EMBL/GenBank/DDBJ whole genome shotgun (WGS) entry which is preliminary data.</text>
</comment>
<protein>
    <submittedName>
        <fullName evidence="1">Uncharacterized protein</fullName>
    </submittedName>
</protein>
<proteinExistence type="predicted"/>
<reference evidence="1 2" key="1">
    <citation type="submission" date="2016-04" db="EMBL/GenBank/DDBJ databases">
        <title>The genome of Intoshia linei affirms orthonectids as highly simplified spiralians.</title>
        <authorList>
            <person name="Mikhailov K.V."/>
            <person name="Slusarev G.S."/>
            <person name="Nikitin M.A."/>
            <person name="Logacheva M.D."/>
            <person name="Penin A."/>
            <person name="Aleoshin V."/>
            <person name="Panchin Y.V."/>
        </authorList>
    </citation>
    <scope>NUCLEOTIDE SEQUENCE [LARGE SCALE GENOMIC DNA]</scope>
    <source>
        <strain evidence="1">Intl2013</strain>
        <tissue evidence="1">Whole animal</tissue>
    </source>
</reference>
<accession>A0A177AP20</accession>
<gene>
    <name evidence="1" type="ORF">A3Q56_08501</name>
</gene>
<dbReference type="EMBL" id="LWCA01002582">
    <property type="protein sequence ID" value="OAF63787.1"/>
    <property type="molecule type" value="Genomic_DNA"/>
</dbReference>
<name>A0A177AP20_9BILA</name>
<organism evidence="1 2">
    <name type="scientific">Intoshia linei</name>
    <dbReference type="NCBI Taxonomy" id="1819745"/>
    <lineage>
        <taxon>Eukaryota</taxon>
        <taxon>Metazoa</taxon>
        <taxon>Spiralia</taxon>
        <taxon>Lophotrochozoa</taxon>
        <taxon>Mesozoa</taxon>
        <taxon>Orthonectida</taxon>
        <taxon>Rhopaluridae</taxon>
        <taxon>Intoshia</taxon>
    </lineage>
</organism>